<dbReference type="PANTHER" id="PTHR24413">
    <property type="entry name" value="SPECKLE-TYPE POZ PROTEIN"/>
    <property type="match status" value="1"/>
</dbReference>
<dbReference type="Pfam" id="PF00651">
    <property type="entry name" value="BTB"/>
    <property type="match status" value="1"/>
</dbReference>
<dbReference type="AlphaFoldDB" id="A0A8D8ISK9"/>
<name>A0A8D8ISK9_CULPI</name>
<accession>A0A8D8ISK9</accession>
<dbReference type="PROSITE" id="PS50097">
    <property type="entry name" value="BTB"/>
    <property type="match status" value="1"/>
</dbReference>
<dbReference type="EMBL" id="HBUE01153032">
    <property type="protein sequence ID" value="CAG6506247.1"/>
    <property type="molecule type" value="Transcribed_RNA"/>
</dbReference>
<dbReference type="SUPFAM" id="SSF54695">
    <property type="entry name" value="POZ domain"/>
    <property type="match status" value="1"/>
</dbReference>
<evidence type="ECO:0000259" key="1">
    <source>
        <dbReference type="PROSITE" id="PS50097"/>
    </source>
</evidence>
<evidence type="ECO:0000313" key="2">
    <source>
        <dbReference type="EMBL" id="CAG6557552.1"/>
    </source>
</evidence>
<proteinExistence type="predicted"/>
<sequence>MSLTSERSIVFCNAWDFRSFSVWHQEMHAHHLKRSCSFPAGRDGKTEWSLNLYHTTNAVQGKGCDLCFELVIPQETLDSQCRLSFALLVSSTRYGDNVFYDRTVILEPSWFGSYHLKLKCAELLSRKHTDKLHVKCTVTATDGNLDQTKEIQQVSLRPLPGKLSADLNALVDGNTFGDVAILVGDQRFLAYKGVLSVRSSVFAAMFNHPMQENIENSVTINDVEPEVFKELLRYIYTDEVTCLETMAFKLYATADKYALSTLKSICRCHILKTLSLDTGIKTLMLGDTHSDRDMKEYTLQFLSGSGVAGKLTSTADWKKMFLTHPHLVNETFDALARKVDSTEE</sequence>
<dbReference type="InterPro" id="IPR000210">
    <property type="entry name" value="BTB/POZ_dom"/>
</dbReference>
<dbReference type="EMBL" id="HBUE01258043">
    <property type="protein sequence ID" value="CAG6557552.1"/>
    <property type="molecule type" value="Transcribed_RNA"/>
</dbReference>
<dbReference type="SMART" id="SM00225">
    <property type="entry name" value="BTB"/>
    <property type="match status" value="1"/>
</dbReference>
<protein>
    <submittedName>
        <fullName evidence="2">Protein roadkill</fullName>
    </submittedName>
</protein>
<dbReference type="Gene3D" id="6.20.250.50">
    <property type="match status" value="1"/>
</dbReference>
<reference evidence="2" key="1">
    <citation type="submission" date="2021-05" db="EMBL/GenBank/DDBJ databases">
        <authorList>
            <person name="Alioto T."/>
            <person name="Alioto T."/>
            <person name="Gomez Garrido J."/>
        </authorList>
    </citation>
    <scope>NUCLEOTIDE SEQUENCE</scope>
</reference>
<dbReference type="InterPro" id="IPR011333">
    <property type="entry name" value="SKP1/BTB/POZ_sf"/>
</dbReference>
<dbReference type="FunFam" id="3.30.710.10:FF:000159">
    <property type="entry name" value="Speckle-type POZ protein B"/>
    <property type="match status" value="1"/>
</dbReference>
<feature type="domain" description="BTB" evidence="1">
    <location>
        <begin position="177"/>
        <end position="244"/>
    </location>
</feature>
<dbReference type="Gene3D" id="3.30.710.10">
    <property type="entry name" value="Potassium Channel Kv1.1, Chain A"/>
    <property type="match status" value="1"/>
</dbReference>
<organism evidence="2">
    <name type="scientific">Culex pipiens</name>
    <name type="common">House mosquito</name>
    <dbReference type="NCBI Taxonomy" id="7175"/>
    <lineage>
        <taxon>Eukaryota</taxon>
        <taxon>Metazoa</taxon>
        <taxon>Ecdysozoa</taxon>
        <taxon>Arthropoda</taxon>
        <taxon>Hexapoda</taxon>
        <taxon>Insecta</taxon>
        <taxon>Pterygota</taxon>
        <taxon>Neoptera</taxon>
        <taxon>Endopterygota</taxon>
        <taxon>Diptera</taxon>
        <taxon>Nematocera</taxon>
        <taxon>Culicoidea</taxon>
        <taxon>Culicidae</taxon>
        <taxon>Culicinae</taxon>
        <taxon>Culicini</taxon>
        <taxon>Culex</taxon>
        <taxon>Culex</taxon>
    </lineage>
</organism>